<keyword evidence="9" id="KW-0472">Membrane</keyword>
<evidence type="ECO:0000256" key="6">
    <source>
        <dbReference type="ARBA" id="ARBA00022777"/>
    </source>
</evidence>
<evidence type="ECO:0000256" key="9">
    <source>
        <dbReference type="SAM" id="Phobius"/>
    </source>
</evidence>
<dbReference type="SUPFAM" id="SSF55874">
    <property type="entry name" value="ATPase domain of HSP90 chaperone/DNA topoisomerase II/histidine kinase"/>
    <property type="match status" value="1"/>
</dbReference>
<dbReference type="Proteomes" id="UP000749311">
    <property type="component" value="Unassembled WGS sequence"/>
</dbReference>
<dbReference type="Gene3D" id="1.20.5.1930">
    <property type="match status" value="1"/>
</dbReference>
<evidence type="ECO:0000256" key="8">
    <source>
        <dbReference type="ARBA" id="ARBA00023012"/>
    </source>
</evidence>
<evidence type="ECO:0000256" key="5">
    <source>
        <dbReference type="ARBA" id="ARBA00022741"/>
    </source>
</evidence>
<feature type="transmembrane region" description="Helical" evidence="9">
    <location>
        <begin position="57"/>
        <end position="75"/>
    </location>
</feature>
<dbReference type="GO" id="GO:0016301">
    <property type="term" value="F:kinase activity"/>
    <property type="evidence" value="ECO:0007669"/>
    <property type="project" value="UniProtKB-KW"/>
</dbReference>
<dbReference type="PANTHER" id="PTHR24421">
    <property type="entry name" value="NITRATE/NITRITE SENSOR PROTEIN NARX-RELATED"/>
    <property type="match status" value="1"/>
</dbReference>
<keyword evidence="9" id="KW-1133">Transmembrane helix</keyword>
<keyword evidence="7" id="KW-0067">ATP-binding</keyword>
<proteinExistence type="predicted"/>
<keyword evidence="6 11" id="KW-0418">Kinase</keyword>
<dbReference type="EMBL" id="JAAMOZ010000001">
    <property type="protein sequence ID" value="NIH55973.1"/>
    <property type="molecule type" value="Genomic_DNA"/>
</dbReference>
<organism evidence="11 12">
    <name type="scientific">Brooklawnia cerclae</name>
    <dbReference type="NCBI Taxonomy" id="349934"/>
    <lineage>
        <taxon>Bacteria</taxon>
        <taxon>Bacillati</taxon>
        <taxon>Actinomycetota</taxon>
        <taxon>Actinomycetes</taxon>
        <taxon>Propionibacteriales</taxon>
        <taxon>Propionibacteriaceae</taxon>
        <taxon>Brooklawnia</taxon>
    </lineage>
</organism>
<dbReference type="Pfam" id="PF07730">
    <property type="entry name" value="HisKA_3"/>
    <property type="match status" value="1"/>
</dbReference>
<feature type="transmembrane region" description="Helical" evidence="9">
    <location>
        <begin position="129"/>
        <end position="151"/>
    </location>
</feature>
<feature type="transmembrane region" description="Helical" evidence="9">
    <location>
        <begin position="171"/>
        <end position="196"/>
    </location>
</feature>
<dbReference type="InterPro" id="IPR003594">
    <property type="entry name" value="HATPase_dom"/>
</dbReference>
<dbReference type="InterPro" id="IPR011712">
    <property type="entry name" value="Sig_transdc_His_kin_sub3_dim/P"/>
</dbReference>
<evidence type="ECO:0000256" key="3">
    <source>
        <dbReference type="ARBA" id="ARBA00022553"/>
    </source>
</evidence>
<comment type="caution">
    <text evidence="11">The sequence shown here is derived from an EMBL/GenBank/DDBJ whole genome shotgun (WGS) entry which is preliminary data.</text>
</comment>
<dbReference type="PANTHER" id="PTHR24421:SF10">
    <property type="entry name" value="NITRATE_NITRITE SENSOR PROTEIN NARQ"/>
    <property type="match status" value="1"/>
</dbReference>
<reference evidence="11 12" key="1">
    <citation type="submission" date="2020-02" db="EMBL/GenBank/DDBJ databases">
        <title>Sequencing the genomes of 1000 actinobacteria strains.</title>
        <authorList>
            <person name="Klenk H.-P."/>
        </authorList>
    </citation>
    <scope>NUCLEOTIDE SEQUENCE [LARGE SCALE GENOMIC DNA]</scope>
    <source>
        <strain evidence="11 12">DSM 19609</strain>
    </source>
</reference>
<keyword evidence="12" id="KW-1185">Reference proteome</keyword>
<keyword evidence="9" id="KW-0812">Transmembrane</keyword>
<dbReference type="CDD" id="cd16917">
    <property type="entry name" value="HATPase_UhpB-NarQ-NarX-like"/>
    <property type="match status" value="1"/>
</dbReference>
<dbReference type="InterPro" id="IPR050482">
    <property type="entry name" value="Sensor_HK_TwoCompSys"/>
</dbReference>
<keyword evidence="8" id="KW-0902">Two-component regulatory system</keyword>
<evidence type="ECO:0000256" key="2">
    <source>
        <dbReference type="ARBA" id="ARBA00012438"/>
    </source>
</evidence>
<dbReference type="SMART" id="SM00387">
    <property type="entry name" value="HATPase_c"/>
    <property type="match status" value="1"/>
</dbReference>
<comment type="catalytic activity">
    <reaction evidence="1">
        <text>ATP + protein L-histidine = ADP + protein N-phospho-L-histidine.</text>
        <dbReference type="EC" id="2.7.13.3"/>
    </reaction>
</comment>
<name>A0ABX0SF88_9ACTN</name>
<dbReference type="InterPro" id="IPR036890">
    <property type="entry name" value="HATPase_C_sf"/>
</dbReference>
<feature type="transmembrane region" description="Helical" evidence="9">
    <location>
        <begin position="82"/>
        <end position="99"/>
    </location>
</feature>
<evidence type="ECO:0000313" key="11">
    <source>
        <dbReference type="EMBL" id="NIH55973.1"/>
    </source>
</evidence>
<keyword evidence="5" id="KW-0547">Nucleotide-binding</keyword>
<feature type="transmembrane region" description="Helical" evidence="9">
    <location>
        <begin position="27"/>
        <end position="45"/>
    </location>
</feature>
<keyword evidence="4" id="KW-0808">Transferase</keyword>
<sequence>MRLGQRIATWFGTDDDFVRPPQRITRADVVLVVAFALIIAVNRELERPVTGAFLPDRPIWVEYLAIVTGAFLLLARRVWPTPVAALAFAHFFVTCTFIPEVGYTLLYQGICFFAIYSAAAWARDRRAGAVVLGAITIAMFGWVAWDVAVGSSLDSLREAVATGDEDLRPGILPPVVSMVLDTFLVNTLYVVGAIWLGRNAWWQARSQAVLAEQASTIAEQSAQLQRRAVTAERLRIARELHDVVAHHVSVMGIQAGAARTLLDKHPDQAREALSTIEDSSRTAVREMRGLLGALRGATEDAEPASRAPEPSLAELPALFAQITEASGLRIAYTEAIDEPEALTHVPLPLQLSLYRIVQEALTNVQRHSTAQQARVVIRAHGTRRPGGWVEAEVLDDGRSLPGTGGTGLGQMGIRERVASHGGTAEIGPRVTGGYRVRVRLPLAHEPEDCPLA</sequence>
<keyword evidence="3" id="KW-0597">Phosphoprotein</keyword>
<dbReference type="Pfam" id="PF02518">
    <property type="entry name" value="HATPase_c"/>
    <property type="match status" value="1"/>
</dbReference>
<evidence type="ECO:0000259" key="10">
    <source>
        <dbReference type="SMART" id="SM00387"/>
    </source>
</evidence>
<evidence type="ECO:0000256" key="1">
    <source>
        <dbReference type="ARBA" id="ARBA00000085"/>
    </source>
</evidence>
<dbReference type="EC" id="2.7.13.3" evidence="2"/>
<gene>
    <name evidence="11" type="ORF">FB473_000618</name>
</gene>
<protein>
    <recommendedName>
        <fullName evidence="2">histidine kinase</fullName>
        <ecNumber evidence="2">2.7.13.3</ecNumber>
    </recommendedName>
</protein>
<evidence type="ECO:0000256" key="7">
    <source>
        <dbReference type="ARBA" id="ARBA00022840"/>
    </source>
</evidence>
<dbReference type="Gene3D" id="3.30.565.10">
    <property type="entry name" value="Histidine kinase-like ATPase, C-terminal domain"/>
    <property type="match status" value="1"/>
</dbReference>
<feature type="domain" description="Histidine kinase/HSP90-like ATPase" evidence="10">
    <location>
        <begin position="348"/>
        <end position="444"/>
    </location>
</feature>
<accession>A0ABX0SF88</accession>
<dbReference type="RefSeq" id="WP_167164738.1">
    <property type="nucleotide sequence ID" value="NZ_BAAAOO010000002.1"/>
</dbReference>
<evidence type="ECO:0000256" key="4">
    <source>
        <dbReference type="ARBA" id="ARBA00022679"/>
    </source>
</evidence>
<feature type="transmembrane region" description="Helical" evidence="9">
    <location>
        <begin position="105"/>
        <end position="122"/>
    </location>
</feature>
<evidence type="ECO:0000313" key="12">
    <source>
        <dbReference type="Proteomes" id="UP000749311"/>
    </source>
</evidence>